<dbReference type="PANTHER" id="PTHR43702">
    <property type="entry name" value="L-FUCOSE-PROTON SYMPORTER"/>
    <property type="match status" value="1"/>
</dbReference>
<organism evidence="7 8">
    <name type="scientific">Terriglobus roseus (strain DSM 18391 / NRRL B-41598 / KBS 63)</name>
    <dbReference type="NCBI Taxonomy" id="926566"/>
    <lineage>
        <taxon>Bacteria</taxon>
        <taxon>Pseudomonadati</taxon>
        <taxon>Acidobacteriota</taxon>
        <taxon>Terriglobia</taxon>
        <taxon>Terriglobales</taxon>
        <taxon>Acidobacteriaceae</taxon>
        <taxon>Terriglobus</taxon>
    </lineage>
</organism>
<dbReference type="InterPro" id="IPR036259">
    <property type="entry name" value="MFS_trans_sf"/>
</dbReference>
<feature type="transmembrane region" description="Helical" evidence="6">
    <location>
        <begin position="379"/>
        <end position="397"/>
    </location>
</feature>
<dbReference type="InterPro" id="IPR011701">
    <property type="entry name" value="MFS"/>
</dbReference>
<feature type="transmembrane region" description="Helical" evidence="6">
    <location>
        <begin position="323"/>
        <end position="340"/>
    </location>
</feature>
<dbReference type="GO" id="GO:0005886">
    <property type="term" value="C:plasma membrane"/>
    <property type="evidence" value="ECO:0007669"/>
    <property type="project" value="UniProtKB-SubCell"/>
</dbReference>
<keyword evidence="4 6" id="KW-1133">Transmembrane helix</keyword>
<evidence type="ECO:0000256" key="5">
    <source>
        <dbReference type="ARBA" id="ARBA00023136"/>
    </source>
</evidence>
<evidence type="ECO:0000256" key="6">
    <source>
        <dbReference type="SAM" id="Phobius"/>
    </source>
</evidence>
<dbReference type="GO" id="GO:0015535">
    <property type="term" value="F:fucose:proton symporter activity"/>
    <property type="evidence" value="ECO:0007669"/>
    <property type="project" value="InterPro"/>
</dbReference>
<name>I3ZIT5_TERRK</name>
<keyword evidence="3 6" id="KW-0812">Transmembrane</keyword>
<dbReference type="eggNOG" id="COG0738">
    <property type="taxonomic scope" value="Bacteria"/>
</dbReference>
<feature type="transmembrane region" description="Helical" evidence="6">
    <location>
        <begin position="291"/>
        <end position="311"/>
    </location>
</feature>
<feature type="transmembrane region" description="Helical" evidence="6">
    <location>
        <begin position="117"/>
        <end position="134"/>
    </location>
</feature>
<feature type="transmembrane region" description="Helical" evidence="6">
    <location>
        <begin position="257"/>
        <end position="279"/>
    </location>
</feature>
<gene>
    <name evidence="7" type="ordered locus">Terro_2918</name>
</gene>
<feature type="transmembrane region" description="Helical" evidence="6">
    <location>
        <begin position="409"/>
        <end position="431"/>
    </location>
</feature>
<dbReference type="OrthoDB" id="9795150at2"/>
<dbReference type="InterPro" id="IPR005275">
    <property type="entry name" value="Lfuc_symporter_FucP"/>
</dbReference>
<dbReference type="NCBIfam" id="TIGR00885">
    <property type="entry name" value="fucP"/>
    <property type="match status" value="1"/>
</dbReference>
<evidence type="ECO:0000256" key="3">
    <source>
        <dbReference type="ARBA" id="ARBA00022692"/>
    </source>
</evidence>
<proteinExistence type="predicted"/>
<dbReference type="PATRIC" id="fig|926566.3.peg.2910"/>
<dbReference type="RefSeq" id="WP_014786417.1">
    <property type="nucleotide sequence ID" value="NC_018014.1"/>
</dbReference>
<dbReference type="CDD" id="cd17394">
    <property type="entry name" value="MFS_FucP_like"/>
    <property type="match status" value="1"/>
</dbReference>
<feature type="transmembrane region" description="Helical" evidence="6">
    <location>
        <begin position="20"/>
        <end position="40"/>
    </location>
</feature>
<dbReference type="Pfam" id="PF07690">
    <property type="entry name" value="MFS_1"/>
    <property type="match status" value="1"/>
</dbReference>
<evidence type="ECO:0000313" key="8">
    <source>
        <dbReference type="Proteomes" id="UP000006056"/>
    </source>
</evidence>
<dbReference type="Proteomes" id="UP000006056">
    <property type="component" value="Chromosome"/>
</dbReference>
<keyword evidence="5 6" id="KW-0472">Membrane</keyword>
<evidence type="ECO:0000313" key="7">
    <source>
        <dbReference type="EMBL" id="AFL89153.1"/>
    </source>
</evidence>
<dbReference type="Gene3D" id="1.20.1250.20">
    <property type="entry name" value="MFS general substrate transporter like domains"/>
    <property type="match status" value="2"/>
</dbReference>
<dbReference type="EMBL" id="CP003379">
    <property type="protein sequence ID" value="AFL89153.1"/>
    <property type="molecule type" value="Genomic_DNA"/>
</dbReference>
<dbReference type="AlphaFoldDB" id="I3ZIT5"/>
<evidence type="ECO:0000256" key="4">
    <source>
        <dbReference type="ARBA" id="ARBA00022989"/>
    </source>
</evidence>
<feature type="transmembrane region" description="Helical" evidence="6">
    <location>
        <begin position="209"/>
        <end position="228"/>
    </location>
</feature>
<dbReference type="SUPFAM" id="SSF103473">
    <property type="entry name" value="MFS general substrate transporter"/>
    <property type="match status" value="1"/>
</dbReference>
<sequence length="443" mass="48076">MPSAPVTNNPKHFVPGTDLLPAGTLAPFLLICGLFFLWGIPNSMNDVLIRQFSKSFEITRLEAGLVQWAFYLGYFVFALPAGLLMRKYGYRAGLIVGLLLFAVGCCLFLPAASAGRYAFFLTALFVVASGLSFLESAANPLIAQFGPTATSERRLNIAQAFNPIGTITGALVGTRFIFSGIELTPTQVAAMKASGEYAAYLHHETVRVVAPYLVLAGLVLLWAIFIAFTRFPKFVRSREEDAGNSANWRVLLRERHFLFALPTQFFYVGAQVGTWSYFIKYAQEYAHASERSAGLLLAGTLAAFGIGRFGSALLMKRIPASRLMQGYAVANVFLLAFGALHPGQAGLIAIFATSFFMSIMFPTIFALGIKDLGPNTNVAGSLLVMTIIGGGVLTLAMGGAGEFFHNTAISYLVPLVCYFVVFAYAFGMAGYQRRRAMQSTFEV</sequence>
<dbReference type="STRING" id="926566.Terro_2918"/>
<protein>
    <submittedName>
        <fullName evidence="7">L-fucose:H+ symporter permease</fullName>
    </submittedName>
</protein>
<accession>I3ZIT5</accession>
<evidence type="ECO:0000256" key="1">
    <source>
        <dbReference type="ARBA" id="ARBA00004429"/>
    </source>
</evidence>
<dbReference type="PANTHER" id="PTHR43702:SF11">
    <property type="entry name" value="L-FUCOSE-PROTON SYMPORTER"/>
    <property type="match status" value="1"/>
</dbReference>
<keyword evidence="8" id="KW-1185">Reference proteome</keyword>
<comment type="subcellular location">
    <subcellularLocation>
        <location evidence="1">Cell inner membrane</location>
        <topology evidence="1">Multi-pass membrane protein</topology>
    </subcellularLocation>
</comment>
<dbReference type="KEGG" id="trs:Terro_2918"/>
<dbReference type="InterPro" id="IPR050375">
    <property type="entry name" value="MFS_TsgA-like"/>
</dbReference>
<feature type="transmembrane region" description="Helical" evidence="6">
    <location>
        <begin position="346"/>
        <end position="367"/>
    </location>
</feature>
<keyword evidence="2" id="KW-1003">Cell membrane</keyword>
<feature type="transmembrane region" description="Helical" evidence="6">
    <location>
        <begin position="61"/>
        <end position="82"/>
    </location>
</feature>
<reference evidence="7 8" key="1">
    <citation type="submission" date="2012-06" db="EMBL/GenBank/DDBJ databases">
        <title>Complete genome of Terriglobus roseus DSM 18391.</title>
        <authorList>
            <consortium name="US DOE Joint Genome Institute (JGI-PGF)"/>
            <person name="Lucas S."/>
            <person name="Copeland A."/>
            <person name="Lapidus A."/>
            <person name="Glavina del Rio T."/>
            <person name="Dalin E."/>
            <person name="Tice H."/>
            <person name="Bruce D."/>
            <person name="Goodwin L."/>
            <person name="Pitluck S."/>
            <person name="Peters L."/>
            <person name="Mikhailova N."/>
            <person name="Munk A.C.C."/>
            <person name="Kyrpides N."/>
            <person name="Mavromatis K."/>
            <person name="Ivanova N."/>
            <person name="Brettin T."/>
            <person name="Detter J.C."/>
            <person name="Han C."/>
            <person name="Larimer F."/>
            <person name="Land M."/>
            <person name="Hauser L."/>
            <person name="Markowitz V."/>
            <person name="Cheng J.-F."/>
            <person name="Hugenholtz P."/>
            <person name="Woyke T."/>
            <person name="Wu D."/>
            <person name="Brambilla E."/>
            <person name="Klenk H.-P."/>
            <person name="Eisen J.A."/>
        </authorList>
    </citation>
    <scope>NUCLEOTIDE SEQUENCE [LARGE SCALE GENOMIC DNA]</scope>
    <source>
        <strain evidence="8">DSM 18391 / NRRL B-41598 / KBS 63</strain>
    </source>
</reference>
<feature type="transmembrane region" description="Helical" evidence="6">
    <location>
        <begin position="88"/>
        <end position="110"/>
    </location>
</feature>
<dbReference type="HOGENOM" id="CLU_028452_0_1_0"/>
<evidence type="ECO:0000256" key="2">
    <source>
        <dbReference type="ARBA" id="ARBA00022475"/>
    </source>
</evidence>